<evidence type="ECO:0000256" key="2">
    <source>
        <dbReference type="ARBA" id="ARBA00007801"/>
    </source>
</evidence>
<feature type="domain" description="FAD-binding" evidence="7">
    <location>
        <begin position="23"/>
        <end position="363"/>
    </location>
</feature>
<evidence type="ECO:0000259" key="7">
    <source>
        <dbReference type="Pfam" id="PF01494"/>
    </source>
</evidence>
<dbReference type="Proteomes" id="UP001161389">
    <property type="component" value="Unassembled WGS sequence"/>
</dbReference>
<comment type="function">
    <text evidence="6">Serves to protect the cell against DNA damage by alkyl hydroperoxides. It can use either NADH or NADPH as electron donor for direct reduction of redox dyes or of alkyl hydroperoxides when combined with the AhpC protein.</text>
</comment>
<dbReference type="SUPFAM" id="SSF51905">
    <property type="entry name" value="FAD/NAD(P)-binding domain"/>
    <property type="match status" value="1"/>
</dbReference>
<keyword evidence="5" id="KW-0274">FAD</keyword>
<evidence type="ECO:0000256" key="3">
    <source>
        <dbReference type="ARBA" id="ARBA00020059"/>
    </source>
</evidence>
<evidence type="ECO:0000256" key="1">
    <source>
        <dbReference type="ARBA" id="ARBA00001974"/>
    </source>
</evidence>
<dbReference type="Gene3D" id="3.40.30.120">
    <property type="match status" value="1"/>
</dbReference>
<evidence type="ECO:0000256" key="5">
    <source>
        <dbReference type="ARBA" id="ARBA00022827"/>
    </source>
</evidence>
<dbReference type="Gene3D" id="3.30.70.2450">
    <property type="match status" value="1"/>
</dbReference>
<dbReference type="InterPro" id="IPR036249">
    <property type="entry name" value="Thioredoxin-like_sf"/>
</dbReference>
<gene>
    <name evidence="8" type="ORF">GCM10007876_08890</name>
</gene>
<proteinExistence type="inferred from homology"/>
<keyword evidence="9" id="KW-1185">Reference proteome</keyword>
<dbReference type="GO" id="GO:0016709">
    <property type="term" value="F:oxidoreductase activity, acting on paired donors, with incorporation or reduction of molecular oxygen, NAD(P)H as one donor, and incorporation of one atom of oxygen"/>
    <property type="evidence" value="ECO:0007669"/>
    <property type="project" value="UniProtKB-ARBA"/>
</dbReference>
<dbReference type="InterPro" id="IPR036188">
    <property type="entry name" value="FAD/NAD-bd_sf"/>
</dbReference>
<accession>A0AA37S7A6</accession>
<dbReference type="SUPFAM" id="SSF52833">
    <property type="entry name" value="Thioredoxin-like"/>
    <property type="match status" value="1"/>
</dbReference>
<evidence type="ECO:0000256" key="4">
    <source>
        <dbReference type="ARBA" id="ARBA00022630"/>
    </source>
</evidence>
<dbReference type="EMBL" id="BSNM01000003">
    <property type="protein sequence ID" value="GLQ30411.1"/>
    <property type="molecule type" value="Genomic_DNA"/>
</dbReference>
<name>A0AA37S7A6_9GAMM</name>
<reference evidence="8" key="2">
    <citation type="submission" date="2023-01" db="EMBL/GenBank/DDBJ databases">
        <title>Draft genome sequence of Litoribrevibacter albus strain NBRC 110071.</title>
        <authorList>
            <person name="Sun Q."/>
            <person name="Mori K."/>
        </authorList>
    </citation>
    <scope>NUCLEOTIDE SEQUENCE</scope>
    <source>
        <strain evidence="8">NBRC 110071</strain>
    </source>
</reference>
<dbReference type="PRINTS" id="PR00420">
    <property type="entry name" value="RNGMNOXGNASE"/>
</dbReference>
<comment type="cofactor">
    <cofactor evidence="1">
        <name>FAD</name>
        <dbReference type="ChEBI" id="CHEBI:57692"/>
    </cofactor>
</comment>
<dbReference type="RefSeq" id="WP_284379249.1">
    <property type="nucleotide sequence ID" value="NZ_BSNM01000003.1"/>
</dbReference>
<dbReference type="InterPro" id="IPR050641">
    <property type="entry name" value="RIFMO-like"/>
</dbReference>
<comment type="caution">
    <text evidence="8">The sequence shown here is derived from an EMBL/GenBank/DDBJ whole genome shotgun (WGS) entry which is preliminary data.</text>
</comment>
<dbReference type="Gene3D" id="3.50.50.60">
    <property type="entry name" value="FAD/NAD(P)-binding domain"/>
    <property type="match status" value="1"/>
</dbReference>
<keyword evidence="4" id="KW-0285">Flavoprotein</keyword>
<dbReference type="AlphaFoldDB" id="A0AA37S7A6"/>
<organism evidence="8 9">
    <name type="scientific">Litoribrevibacter albus</name>
    <dbReference type="NCBI Taxonomy" id="1473156"/>
    <lineage>
        <taxon>Bacteria</taxon>
        <taxon>Pseudomonadati</taxon>
        <taxon>Pseudomonadota</taxon>
        <taxon>Gammaproteobacteria</taxon>
        <taxon>Oceanospirillales</taxon>
        <taxon>Oceanospirillaceae</taxon>
        <taxon>Litoribrevibacter</taxon>
    </lineage>
</organism>
<dbReference type="GO" id="GO:0071949">
    <property type="term" value="F:FAD binding"/>
    <property type="evidence" value="ECO:0007669"/>
    <property type="project" value="InterPro"/>
</dbReference>
<comment type="similarity">
    <text evidence="2">Belongs to the PheA/TfdB FAD monooxygenase family.</text>
</comment>
<protein>
    <recommendedName>
        <fullName evidence="3">Alkyl hydroperoxide reductase subunit F</fullName>
    </recommendedName>
</protein>
<evidence type="ECO:0000313" key="8">
    <source>
        <dbReference type="EMBL" id="GLQ30411.1"/>
    </source>
</evidence>
<evidence type="ECO:0000256" key="6">
    <source>
        <dbReference type="ARBA" id="ARBA00024806"/>
    </source>
</evidence>
<evidence type="ECO:0000313" key="9">
    <source>
        <dbReference type="Proteomes" id="UP001161389"/>
    </source>
</evidence>
<dbReference type="PANTHER" id="PTHR43004">
    <property type="entry name" value="TRK SYSTEM POTASSIUM UPTAKE PROTEIN"/>
    <property type="match status" value="1"/>
</dbReference>
<dbReference type="Pfam" id="PF01494">
    <property type="entry name" value="FAD_binding_3"/>
    <property type="match status" value="1"/>
</dbReference>
<dbReference type="InterPro" id="IPR002938">
    <property type="entry name" value="FAD-bd"/>
</dbReference>
<reference evidence="8" key="1">
    <citation type="journal article" date="2014" name="Int. J. Syst. Evol. Microbiol.">
        <title>Complete genome sequence of Corynebacterium casei LMG S-19264T (=DSM 44701T), isolated from a smear-ripened cheese.</title>
        <authorList>
            <consortium name="US DOE Joint Genome Institute (JGI-PGF)"/>
            <person name="Walter F."/>
            <person name="Albersmeier A."/>
            <person name="Kalinowski J."/>
            <person name="Ruckert C."/>
        </authorList>
    </citation>
    <scope>NUCLEOTIDE SEQUENCE</scope>
    <source>
        <strain evidence="8">NBRC 110071</strain>
    </source>
</reference>
<sequence length="560" mass="61246">MKKNNTVNKPSSTLSGDSAEQKRVLVVGAGPVGLAMAASLKQHDIQCDVVEQNDGPTELSKAIGIHAITLELANTLNLSHDFNKAGKAHKVARLNSGGKTVLSINFDKVESEFSQVLALPQCSTEALLLKRLKEFGGDVNWGVALESIDALDDGRCKVQLCQNGERTETIYDWVLGCDGTHSLVREQMGVDFAGGEYDKAFLLGDVKIDWDSPQKDDLQFFLSGKGYLLMVPLPDGMHRMICQTSNDFIDDGQGGRRQVALEDLQAIVDEKGPGGITVHSPQWLTCAPFYHRMASSAIKGNMALLGDALHLYSPLGGQGLNTGFQDVFNLAWKLAYHLKGYADRSLVESYAFERLQVAQRVQDVTAKTTSFITGTAPWLCFARTHLLPWYGKRASVQDTLPWLYSGLKQCYLDSPLNGNSQHNALIPGQRLPHIQVKTSDGSEQAISSLVHGTEFSLLLVSHQGQVLPDNNGIEQAISVCEQLPVNLISLNQPLAEAANLAIKSLGLKRWISKKEQLWCLVRPDGHVAITAGIKDFHTIETYLKSVFQNSEINTATRIAA</sequence>
<dbReference type="PANTHER" id="PTHR43004:SF19">
    <property type="entry name" value="BINDING MONOOXYGENASE, PUTATIVE (JCVI)-RELATED"/>
    <property type="match status" value="1"/>
</dbReference>